<evidence type="ECO:0000313" key="1">
    <source>
        <dbReference type="EMBL" id="KAH7916312.1"/>
    </source>
</evidence>
<accession>A0ACB8ASL0</accession>
<reference evidence="1" key="1">
    <citation type="journal article" date="2021" name="New Phytol.">
        <title>Evolutionary innovations through gain and loss of genes in the ectomycorrhizal Boletales.</title>
        <authorList>
            <person name="Wu G."/>
            <person name="Miyauchi S."/>
            <person name="Morin E."/>
            <person name="Kuo A."/>
            <person name="Drula E."/>
            <person name="Varga T."/>
            <person name="Kohler A."/>
            <person name="Feng B."/>
            <person name="Cao Y."/>
            <person name="Lipzen A."/>
            <person name="Daum C."/>
            <person name="Hundley H."/>
            <person name="Pangilinan J."/>
            <person name="Johnson J."/>
            <person name="Barry K."/>
            <person name="LaButti K."/>
            <person name="Ng V."/>
            <person name="Ahrendt S."/>
            <person name="Min B."/>
            <person name="Choi I.G."/>
            <person name="Park H."/>
            <person name="Plett J.M."/>
            <person name="Magnuson J."/>
            <person name="Spatafora J.W."/>
            <person name="Nagy L.G."/>
            <person name="Henrissat B."/>
            <person name="Grigoriev I.V."/>
            <person name="Yang Z.L."/>
            <person name="Xu J."/>
            <person name="Martin F.M."/>
        </authorList>
    </citation>
    <scope>NUCLEOTIDE SEQUENCE</scope>
    <source>
        <strain evidence="1">ATCC 28755</strain>
    </source>
</reference>
<gene>
    <name evidence="1" type="ORF">BJ138DRAFT_599421</name>
</gene>
<dbReference type="Proteomes" id="UP000790377">
    <property type="component" value="Unassembled WGS sequence"/>
</dbReference>
<evidence type="ECO:0000313" key="2">
    <source>
        <dbReference type="Proteomes" id="UP000790377"/>
    </source>
</evidence>
<dbReference type="EMBL" id="MU267592">
    <property type="protein sequence ID" value="KAH7916312.1"/>
    <property type="molecule type" value="Genomic_DNA"/>
</dbReference>
<name>A0ACB8ASL0_9AGAM</name>
<protein>
    <submittedName>
        <fullName evidence="1">Uncharacterized protein</fullName>
    </submittedName>
</protein>
<keyword evidence="2" id="KW-1185">Reference proteome</keyword>
<proteinExistence type="predicted"/>
<sequence length="356" mass="37089">MVGLNMGAFHPRFVRRQGLLGGLVGGILGGGDGASSTSTSASASGTAINAGNDPLGLGGIVGGLTSIINGIPTIIAPPSTGSTTSSHPASTTSTTSSSTSSTSTSSASPTSSDVIMTSSSGQNVVYYTSVENASTSPTASPPKGFLENKPLEGGVFALIGIVAMVIIFIAITFTLRRRNRNRLDREIADAVTFDPSTTDRYEDEERRLNSIEKRFSGSSSGHGHGYGYGPQTTYAPQQGYYGQGYPQQPAPFRAPSPYRSPSPPDAMYYNGNTGAGLTRKYSDRKPVPPLLPNPVYDPSRSQPAFPQYGQFPGQDNALPPLPGRSVSPAAMYPNPAPALPDTFGEPNPAHLTVANR</sequence>
<organism evidence="1 2">
    <name type="scientific">Hygrophoropsis aurantiaca</name>
    <dbReference type="NCBI Taxonomy" id="72124"/>
    <lineage>
        <taxon>Eukaryota</taxon>
        <taxon>Fungi</taxon>
        <taxon>Dikarya</taxon>
        <taxon>Basidiomycota</taxon>
        <taxon>Agaricomycotina</taxon>
        <taxon>Agaricomycetes</taxon>
        <taxon>Agaricomycetidae</taxon>
        <taxon>Boletales</taxon>
        <taxon>Coniophorineae</taxon>
        <taxon>Hygrophoropsidaceae</taxon>
        <taxon>Hygrophoropsis</taxon>
    </lineage>
</organism>
<comment type="caution">
    <text evidence="1">The sequence shown here is derived from an EMBL/GenBank/DDBJ whole genome shotgun (WGS) entry which is preliminary data.</text>
</comment>